<gene>
    <name evidence="2" type="ORF">O181_010695</name>
</gene>
<organism evidence="2 3">
    <name type="scientific">Austropuccinia psidii MF-1</name>
    <dbReference type="NCBI Taxonomy" id="1389203"/>
    <lineage>
        <taxon>Eukaryota</taxon>
        <taxon>Fungi</taxon>
        <taxon>Dikarya</taxon>
        <taxon>Basidiomycota</taxon>
        <taxon>Pucciniomycotina</taxon>
        <taxon>Pucciniomycetes</taxon>
        <taxon>Pucciniales</taxon>
        <taxon>Sphaerophragmiaceae</taxon>
        <taxon>Austropuccinia</taxon>
    </lineage>
</organism>
<evidence type="ECO:0000313" key="2">
    <source>
        <dbReference type="EMBL" id="MBW0470980.1"/>
    </source>
</evidence>
<reference evidence="2" key="1">
    <citation type="submission" date="2021-03" db="EMBL/GenBank/DDBJ databases">
        <title>Draft genome sequence of rust myrtle Austropuccinia psidii MF-1, a brazilian biotype.</title>
        <authorList>
            <person name="Quecine M.C."/>
            <person name="Pachon D.M.R."/>
            <person name="Bonatelli M.L."/>
            <person name="Correr F.H."/>
            <person name="Franceschini L.M."/>
            <person name="Leite T.F."/>
            <person name="Margarido G.R.A."/>
            <person name="Almeida C.A."/>
            <person name="Ferrarezi J.A."/>
            <person name="Labate C.A."/>
        </authorList>
    </citation>
    <scope>NUCLEOTIDE SEQUENCE</scope>
    <source>
        <strain evidence="2">MF-1</strain>
    </source>
</reference>
<feature type="region of interest" description="Disordered" evidence="1">
    <location>
        <begin position="1"/>
        <end position="130"/>
    </location>
</feature>
<dbReference type="AlphaFoldDB" id="A0A9Q3GL61"/>
<feature type="compositionally biased region" description="Pro residues" evidence="1">
    <location>
        <begin position="99"/>
        <end position="109"/>
    </location>
</feature>
<comment type="caution">
    <text evidence="2">The sequence shown here is derived from an EMBL/GenBank/DDBJ whole genome shotgun (WGS) entry which is preliminary data.</text>
</comment>
<dbReference type="EMBL" id="AVOT02002618">
    <property type="protein sequence ID" value="MBW0470980.1"/>
    <property type="molecule type" value="Genomic_DNA"/>
</dbReference>
<accession>A0A9Q3GL61</accession>
<evidence type="ECO:0000256" key="1">
    <source>
        <dbReference type="SAM" id="MobiDB-lite"/>
    </source>
</evidence>
<evidence type="ECO:0000313" key="3">
    <source>
        <dbReference type="Proteomes" id="UP000765509"/>
    </source>
</evidence>
<dbReference type="Proteomes" id="UP000765509">
    <property type="component" value="Unassembled WGS sequence"/>
</dbReference>
<protein>
    <submittedName>
        <fullName evidence="2">Uncharacterized protein</fullName>
    </submittedName>
</protein>
<keyword evidence="3" id="KW-1185">Reference proteome</keyword>
<name>A0A9Q3GL61_9BASI</name>
<sequence>MVTPLLHRSEVIIRPTKHGNEQDPPNPLQQDTPFPCMPHDEMTMPPFSEPSQHDEPHIPGQSQCPKPQVLSHEDPLNCEPESEEAPMQSLEEPFGTPSTPTPVPSPEIPPIASENPTASSPPAPSSPLSHNEAWQELTNLCPNLMIPWAIVDKSINRIWLEHRQFLHMIHFMDATHQNEMHREFGEKLNSLLGQELEAYPKEEIIRIVSKLNKK</sequence>
<proteinExistence type="predicted"/>